<accession>A0AAD7XJY7</accession>
<dbReference type="EMBL" id="JAQMWT010000466">
    <property type="protein sequence ID" value="KAJ8600944.1"/>
    <property type="molecule type" value="Genomic_DNA"/>
</dbReference>
<dbReference type="SUPFAM" id="SSF53649">
    <property type="entry name" value="Alkaline phosphatase-like"/>
    <property type="match status" value="1"/>
</dbReference>
<keyword evidence="3" id="KW-0378">Hydrolase</keyword>
<evidence type="ECO:0000256" key="3">
    <source>
        <dbReference type="ARBA" id="ARBA00022801"/>
    </source>
</evidence>
<dbReference type="Proteomes" id="UP001230188">
    <property type="component" value="Unassembled WGS sequence"/>
</dbReference>
<dbReference type="InterPro" id="IPR047115">
    <property type="entry name" value="ARSB"/>
</dbReference>
<comment type="similarity">
    <text evidence="1">Belongs to the sulfatase family.</text>
</comment>
<dbReference type="Gene3D" id="3.40.720.10">
    <property type="entry name" value="Alkaline Phosphatase, subunit A"/>
    <property type="match status" value="1"/>
</dbReference>
<evidence type="ECO:0000256" key="2">
    <source>
        <dbReference type="ARBA" id="ARBA00022723"/>
    </source>
</evidence>
<dbReference type="InterPro" id="IPR000917">
    <property type="entry name" value="Sulfatase_N"/>
</dbReference>
<evidence type="ECO:0000256" key="5">
    <source>
        <dbReference type="ARBA" id="ARBA00023180"/>
    </source>
</evidence>
<dbReference type="InterPro" id="IPR017850">
    <property type="entry name" value="Alkaline_phosphatase_core_sf"/>
</dbReference>
<evidence type="ECO:0000256" key="1">
    <source>
        <dbReference type="ARBA" id="ARBA00008779"/>
    </source>
</evidence>
<evidence type="ECO:0000313" key="9">
    <source>
        <dbReference type="Proteomes" id="UP001230188"/>
    </source>
</evidence>
<keyword evidence="9" id="KW-1185">Reference proteome</keyword>
<dbReference type="PANTHER" id="PTHR10342:SF274">
    <property type="entry name" value="ARYLSULFATASE B"/>
    <property type="match status" value="1"/>
</dbReference>
<dbReference type="Gene3D" id="3.30.1120.10">
    <property type="match status" value="1"/>
</dbReference>
<gene>
    <name evidence="8" type="ORF">CTAYLR_005080</name>
</gene>
<dbReference type="GO" id="GO:0046872">
    <property type="term" value="F:metal ion binding"/>
    <property type="evidence" value="ECO:0007669"/>
    <property type="project" value="UniProtKB-KW"/>
</dbReference>
<reference evidence="8" key="1">
    <citation type="submission" date="2023-01" db="EMBL/GenBank/DDBJ databases">
        <title>Metagenome sequencing of chrysophaentin producing Chrysophaeum taylorii.</title>
        <authorList>
            <person name="Davison J."/>
            <person name="Bewley C."/>
        </authorList>
    </citation>
    <scope>NUCLEOTIDE SEQUENCE</scope>
    <source>
        <strain evidence="8">NIES-1699</strain>
    </source>
</reference>
<evidence type="ECO:0000256" key="4">
    <source>
        <dbReference type="ARBA" id="ARBA00022837"/>
    </source>
</evidence>
<dbReference type="Pfam" id="PF00884">
    <property type="entry name" value="Sulfatase"/>
    <property type="match status" value="1"/>
</dbReference>
<feature type="region of interest" description="Disordered" evidence="6">
    <location>
        <begin position="1"/>
        <end position="21"/>
    </location>
</feature>
<dbReference type="PROSITE" id="PS00523">
    <property type="entry name" value="SULFATASE_1"/>
    <property type="match status" value="1"/>
</dbReference>
<keyword evidence="2" id="KW-0479">Metal-binding</keyword>
<organism evidence="8 9">
    <name type="scientific">Chrysophaeum taylorii</name>
    <dbReference type="NCBI Taxonomy" id="2483200"/>
    <lineage>
        <taxon>Eukaryota</taxon>
        <taxon>Sar</taxon>
        <taxon>Stramenopiles</taxon>
        <taxon>Ochrophyta</taxon>
        <taxon>Pelagophyceae</taxon>
        <taxon>Pelagomonadales</taxon>
        <taxon>Pelagomonadaceae</taxon>
        <taxon>Chrysophaeum</taxon>
    </lineage>
</organism>
<dbReference type="GO" id="GO:0008484">
    <property type="term" value="F:sulfuric ester hydrolase activity"/>
    <property type="evidence" value="ECO:0007669"/>
    <property type="project" value="InterPro"/>
</dbReference>
<comment type="caution">
    <text evidence="8">The sequence shown here is derived from an EMBL/GenBank/DDBJ whole genome shotgun (WGS) entry which is preliminary data.</text>
</comment>
<evidence type="ECO:0000259" key="7">
    <source>
        <dbReference type="Pfam" id="PF00884"/>
    </source>
</evidence>
<keyword evidence="4" id="KW-0106">Calcium</keyword>
<sequence>MVGQRYDQGAEALGTHPAAPTPRPDVVLITIDDAGFNDVGYQNPSAYSATPNIDRYSSQGVRLSQYYGQPSCSPSRAALMTGVWVHRLGFQDSEVSAYSNFSTPLRYATIAERLKKLGYATVGWGKWNIGHCAEAMLPWNRGFDYFLGYFTAAIDYRTRATGRNYTHGGVDRPLYDQLEGWASTGEWRKPEDVFDETYDSLLYAKKAAAAISTADGPLFAWLAFHGVHADNDDSKNITDNEIEPGSRGLAELRRGLANATDGRIKFAEAMYVVDYGVGLVVEAARDANRLGIVIVHSDNGAMPCTYGGPTADVPGSNYPLRSGKFQYFEGGVRVPAFVYAPEILPTTGVYRGLMHHVDWLPTIVAGIAGGDVSKTDADDLGIDGVDHWAWIKSVRVEDDSPLLAAPLDAVGPRDEIVFDISTAAYNLSYGTDSAPKDLRLPYADAIIAYRYKHLKLLKRHTDDDAYYRPDRGYLPNCTAMFCMMNRELYSTQEARCDFTDFLFNLTEDPLEQNNLADHPHYRHIRRDLEDKAKRHFSRAFYQPLNHISRSSVDANHAFYKAGDVIVPWGGEPKSGCELVY</sequence>
<proteinExistence type="inferred from homology"/>
<keyword evidence="5" id="KW-0325">Glycoprotein</keyword>
<name>A0AAD7XJY7_9STRA</name>
<dbReference type="PANTHER" id="PTHR10342">
    <property type="entry name" value="ARYLSULFATASE"/>
    <property type="match status" value="1"/>
</dbReference>
<dbReference type="InterPro" id="IPR024607">
    <property type="entry name" value="Sulfatase_CS"/>
</dbReference>
<evidence type="ECO:0000256" key="6">
    <source>
        <dbReference type="SAM" id="MobiDB-lite"/>
    </source>
</evidence>
<dbReference type="AlphaFoldDB" id="A0AAD7XJY7"/>
<feature type="domain" description="Sulfatase N-terminal" evidence="7">
    <location>
        <begin position="24"/>
        <end position="364"/>
    </location>
</feature>
<evidence type="ECO:0000313" key="8">
    <source>
        <dbReference type="EMBL" id="KAJ8600944.1"/>
    </source>
</evidence>
<protein>
    <recommendedName>
        <fullName evidence="7">Sulfatase N-terminal domain-containing protein</fullName>
    </recommendedName>
</protein>